<dbReference type="HAMAP" id="MF_00135">
    <property type="entry name" value="PRAI"/>
    <property type="match status" value="1"/>
</dbReference>
<evidence type="ECO:0000256" key="6">
    <source>
        <dbReference type="ARBA" id="ARBA00023235"/>
    </source>
</evidence>
<dbReference type="CDD" id="cd00405">
    <property type="entry name" value="PRAI"/>
    <property type="match status" value="1"/>
</dbReference>
<protein>
    <recommendedName>
        <fullName evidence="2 7">N-(5'-phosphoribosyl)anthranilate isomerase</fullName>
        <shortName evidence="7">PRAI</shortName>
        <ecNumber evidence="7">5.3.1.24</ecNumber>
    </recommendedName>
</protein>
<dbReference type="PANTHER" id="PTHR42894">
    <property type="entry name" value="N-(5'-PHOSPHORIBOSYL)ANTHRANILATE ISOMERASE"/>
    <property type="match status" value="1"/>
</dbReference>
<proteinExistence type="inferred from homology"/>
<dbReference type="InterPro" id="IPR001240">
    <property type="entry name" value="PRAI_dom"/>
</dbReference>
<dbReference type="InterPro" id="IPR044643">
    <property type="entry name" value="TrpF_fam"/>
</dbReference>
<comment type="caution">
    <text evidence="9">The sequence shown here is derived from an EMBL/GenBank/DDBJ whole genome shotgun (WGS) entry which is preliminary data.</text>
</comment>
<evidence type="ECO:0000313" key="10">
    <source>
        <dbReference type="Proteomes" id="UP000763557"/>
    </source>
</evidence>
<keyword evidence="10" id="KW-1185">Reference proteome</keyword>
<evidence type="ECO:0000256" key="2">
    <source>
        <dbReference type="ARBA" id="ARBA00022272"/>
    </source>
</evidence>
<name>A0ABX2F7Z9_9PSEU</name>
<dbReference type="Pfam" id="PF00697">
    <property type="entry name" value="PRAI"/>
    <property type="match status" value="1"/>
</dbReference>
<feature type="domain" description="N-(5'phosphoribosyl) anthranilate isomerase (PRAI)" evidence="8">
    <location>
        <begin position="7"/>
        <end position="198"/>
    </location>
</feature>
<evidence type="ECO:0000256" key="3">
    <source>
        <dbReference type="ARBA" id="ARBA00022605"/>
    </source>
</evidence>
<sequence>MVLSVFVKVCGLRTQEDVKAAVAAGADAVGFVFTKSARKVDPAAVRPLLADVPDNVLTVGVFAGIPAADAARIAHEAEVQAVQLHGDYPRGAFEEFDGLPFRLLRATTLTEDTDVTVGAYGEEMLLLDSPVAGSGERWDLSVLARSAPAGKWLLAGGLSPANVAAAIETAKPWGVDVSSGVESARGVKDHELIRQFVSAAKAV</sequence>
<keyword evidence="3 7" id="KW-0028">Amino-acid biosynthesis</keyword>
<gene>
    <name evidence="7" type="primary">trpF</name>
    <name evidence="9" type="ORF">GC106_41760</name>
</gene>
<evidence type="ECO:0000256" key="7">
    <source>
        <dbReference type="HAMAP-Rule" id="MF_00135"/>
    </source>
</evidence>
<organism evidence="9 10">
    <name type="scientific">Kibdelosporangium persicum</name>
    <dbReference type="NCBI Taxonomy" id="2698649"/>
    <lineage>
        <taxon>Bacteria</taxon>
        <taxon>Bacillati</taxon>
        <taxon>Actinomycetota</taxon>
        <taxon>Actinomycetes</taxon>
        <taxon>Pseudonocardiales</taxon>
        <taxon>Pseudonocardiaceae</taxon>
        <taxon>Kibdelosporangium</taxon>
    </lineage>
</organism>
<evidence type="ECO:0000256" key="4">
    <source>
        <dbReference type="ARBA" id="ARBA00022822"/>
    </source>
</evidence>
<dbReference type="PANTHER" id="PTHR42894:SF1">
    <property type="entry name" value="N-(5'-PHOSPHORIBOSYL)ANTHRANILATE ISOMERASE"/>
    <property type="match status" value="1"/>
</dbReference>
<dbReference type="GO" id="GO:0016853">
    <property type="term" value="F:isomerase activity"/>
    <property type="evidence" value="ECO:0007669"/>
    <property type="project" value="UniProtKB-KW"/>
</dbReference>
<keyword evidence="6 7" id="KW-0413">Isomerase</keyword>
<evidence type="ECO:0000313" key="9">
    <source>
        <dbReference type="EMBL" id="NRN66943.1"/>
    </source>
</evidence>
<accession>A0ABX2F7Z9</accession>
<keyword evidence="4 7" id="KW-0822">Tryptophan biosynthesis</keyword>
<comment type="catalytic activity">
    <reaction evidence="1 7">
        <text>N-(5-phospho-beta-D-ribosyl)anthranilate = 1-(2-carboxyphenylamino)-1-deoxy-D-ribulose 5-phosphate</text>
        <dbReference type="Rhea" id="RHEA:21540"/>
        <dbReference type="ChEBI" id="CHEBI:18277"/>
        <dbReference type="ChEBI" id="CHEBI:58613"/>
        <dbReference type="EC" id="5.3.1.24"/>
    </reaction>
</comment>
<comment type="pathway">
    <text evidence="7">Amino-acid biosynthesis; L-tryptophan biosynthesis; L-tryptophan from chorismate: step 3/5.</text>
</comment>
<evidence type="ECO:0000259" key="8">
    <source>
        <dbReference type="Pfam" id="PF00697"/>
    </source>
</evidence>
<keyword evidence="5 7" id="KW-0057">Aromatic amino acid biosynthesis</keyword>
<evidence type="ECO:0000256" key="1">
    <source>
        <dbReference type="ARBA" id="ARBA00001164"/>
    </source>
</evidence>
<comment type="similarity">
    <text evidence="7">Belongs to the TrpF family.</text>
</comment>
<dbReference type="Proteomes" id="UP000763557">
    <property type="component" value="Unassembled WGS sequence"/>
</dbReference>
<dbReference type="EMBL" id="JAAATY010000012">
    <property type="protein sequence ID" value="NRN66943.1"/>
    <property type="molecule type" value="Genomic_DNA"/>
</dbReference>
<dbReference type="EC" id="5.3.1.24" evidence="7"/>
<evidence type="ECO:0000256" key="5">
    <source>
        <dbReference type="ARBA" id="ARBA00023141"/>
    </source>
</evidence>
<reference evidence="9 10" key="1">
    <citation type="submission" date="2020-01" db="EMBL/GenBank/DDBJ databases">
        <title>Kibdelosporangium persica a novel Actinomycetes from a hot desert in Iran.</title>
        <authorList>
            <person name="Safaei N."/>
            <person name="Zaburannyi N."/>
            <person name="Mueller R."/>
            <person name="Wink J."/>
        </authorList>
    </citation>
    <scope>NUCLEOTIDE SEQUENCE [LARGE SCALE GENOMIC DNA]</scope>
    <source>
        <strain evidence="9 10">4NS15</strain>
    </source>
</reference>